<feature type="transmembrane region" description="Helical" evidence="2">
    <location>
        <begin position="268"/>
        <end position="290"/>
    </location>
</feature>
<dbReference type="PANTHER" id="PTHR12286:SF5">
    <property type="entry name" value="SACCHAROPINE DEHYDROGENASE-LIKE OXIDOREDUCTASE"/>
    <property type="match status" value="1"/>
</dbReference>
<comment type="similarity">
    <text evidence="1">Belongs to the saccharopine dehydrogenase family.</text>
</comment>
<dbReference type="PANTHER" id="PTHR12286">
    <property type="entry name" value="SACCHAROPINE DEHYDROGENASE-LIKE OXIDOREDUCTASE"/>
    <property type="match status" value="1"/>
</dbReference>
<name>A0ABN8AWK4_CHISP</name>
<proteinExistence type="inferred from homology"/>
<keyword evidence="2" id="KW-0812">Transmembrane</keyword>
<evidence type="ECO:0000313" key="5">
    <source>
        <dbReference type="Proteomes" id="UP001153292"/>
    </source>
</evidence>
<organism evidence="4 5">
    <name type="scientific">Chilo suppressalis</name>
    <name type="common">Asiatic rice borer moth</name>
    <dbReference type="NCBI Taxonomy" id="168631"/>
    <lineage>
        <taxon>Eukaryota</taxon>
        <taxon>Metazoa</taxon>
        <taxon>Ecdysozoa</taxon>
        <taxon>Arthropoda</taxon>
        <taxon>Hexapoda</taxon>
        <taxon>Insecta</taxon>
        <taxon>Pterygota</taxon>
        <taxon>Neoptera</taxon>
        <taxon>Endopterygota</taxon>
        <taxon>Lepidoptera</taxon>
        <taxon>Glossata</taxon>
        <taxon>Ditrysia</taxon>
        <taxon>Pyraloidea</taxon>
        <taxon>Crambidae</taxon>
        <taxon>Crambinae</taxon>
        <taxon>Chilo</taxon>
    </lineage>
</organism>
<evidence type="ECO:0000259" key="3">
    <source>
        <dbReference type="Pfam" id="PF03435"/>
    </source>
</evidence>
<dbReference type="Pfam" id="PF03435">
    <property type="entry name" value="Sacchrp_dh_NADP"/>
    <property type="match status" value="1"/>
</dbReference>
<dbReference type="InterPro" id="IPR005097">
    <property type="entry name" value="Sacchrp_dh_NADP-bd"/>
</dbReference>
<sequence>MSKLDLVIFGATGFTGKHAVEHLARGMKEFLGRSWGIAGRSKKKLEEVLQEISKKTDANLSGVRVIVADCGDYESLKAMCAQTRVVVNCCGPYRLYGEPVVKAAVECGAHHVDVSAEPQFIELMQIQYDKQARDAGVYIVSACGVDSIPNDMGVIYLEQNFEGTLNSVESYLSSSLPPEFQKEANGYFNYGTWESIVHSLIHWDELAPLRKKLYSERMPTFKPKLQKRIHRYNNGWCIPLMGADNSIVYRTQRYLYETQNKRPVQFKAYLYFKSLLHVVMLMFFGILLYVMTRTKFTAKLLLDHPRFFSCGFIAKEGPKKEVSQNTRVTVELVGRGWPQGVDVASTAPERIMRAKVSALDPGYGFSTLALLMCANTILTEKDKMPTAGGVLTTGAAFSNTSLIKKLQDNNTTFEIIDKK</sequence>
<dbReference type="Gene3D" id="3.40.50.720">
    <property type="entry name" value="NAD(P)-binding Rossmann-like Domain"/>
    <property type="match status" value="1"/>
</dbReference>
<dbReference type="InterPro" id="IPR051276">
    <property type="entry name" value="Saccharopine_DH-like_oxidrdct"/>
</dbReference>
<feature type="domain" description="Saccharopine dehydrogenase NADP binding" evidence="3">
    <location>
        <begin position="7"/>
        <end position="140"/>
    </location>
</feature>
<dbReference type="EMBL" id="OU963906">
    <property type="protein sequence ID" value="CAH0399268.1"/>
    <property type="molecule type" value="Genomic_DNA"/>
</dbReference>
<dbReference type="InterPro" id="IPR036291">
    <property type="entry name" value="NAD(P)-bd_dom_sf"/>
</dbReference>
<accession>A0ABN8AWK4</accession>
<dbReference type="Proteomes" id="UP001153292">
    <property type="component" value="Chromosome 13"/>
</dbReference>
<protein>
    <recommendedName>
        <fullName evidence="3">Saccharopine dehydrogenase NADP binding domain-containing protein</fullName>
    </recommendedName>
</protein>
<reference evidence="4" key="1">
    <citation type="submission" date="2021-12" db="EMBL/GenBank/DDBJ databases">
        <authorList>
            <person name="King R."/>
        </authorList>
    </citation>
    <scope>NUCLEOTIDE SEQUENCE</scope>
</reference>
<keyword evidence="5" id="KW-1185">Reference proteome</keyword>
<gene>
    <name evidence="4" type="ORF">CHILSU_LOCUS2404</name>
</gene>
<evidence type="ECO:0000313" key="4">
    <source>
        <dbReference type="EMBL" id="CAH0399268.1"/>
    </source>
</evidence>
<evidence type="ECO:0000256" key="2">
    <source>
        <dbReference type="SAM" id="Phobius"/>
    </source>
</evidence>
<keyword evidence="2" id="KW-0472">Membrane</keyword>
<keyword evidence="2" id="KW-1133">Transmembrane helix</keyword>
<evidence type="ECO:0000256" key="1">
    <source>
        <dbReference type="ARBA" id="ARBA00038048"/>
    </source>
</evidence>
<dbReference type="SUPFAM" id="SSF51735">
    <property type="entry name" value="NAD(P)-binding Rossmann-fold domains"/>
    <property type="match status" value="1"/>
</dbReference>